<dbReference type="RefSeq" id="WP_034224683.1">
    <property type="nucleotide sequence ID" value="NZ_AXCW01000056.1"/>
</dbReference>
<evidence type="ECO:0000256" key="1">
    <source>
        <dbReference type="SAM" id="MobiDB-lite"/>
    </source>
</evidence>
<dbReference type="Pfam" id="PF21986">
    <property type="entry name" value="AH_C"/>
    <property type="match status" value="1"/>
</dbReference>
<evidence type="ECO:0000313" key="3">
    <source>
        <dbReference type="EMBL" id="EYR63992.1"/>
    </source>
</evidence>
<proteinExistence type="predicted"/>
<comment type="caution">
    <text evidence="3">The sequence shown here is derived from an EMBL/GenBank/DDBJ whole genome shotgun (WGS) entry which is preliminary data.</text>
</comment>
<gene>
    <name evidence="3" type="ORF">N866_16750</name>
</gene>
<evidence type="ECO:0000259" key="2">
    <source>
        <dbReference type="Pfam" id="PF21986"/>
    </source>
</evidence>
<name>A0A021VY50_9CELL</name>
<feature type="domain" description="Allophanate hydrolase C-terminal" evidence="2">
    <location>
        <begin position="28"/>
        <end position="147"/>
    </location>
</feature>
<dbReference type="InterPro" id="IPR053844">
    <property type="entry name" value="AH_C"/>
</dbReference>
<dbReference type="Proteomes" id="UP000019753">
    <property type="component" value="Unassembled WGS sequence"/>
</dbReference>
<sequence>MTTTQHKRPPVAGPGDAAPVAPPPTTVPLVVFGAHLRGELRCWQLEELHGTFLREVRTAPSYRMHLAADGLRPLVVPAPVGVPGLCLPGEEWLLPVPLVGNLLLAISAPEAVGPVALDDGREVPGVVGAVTGRERDISDPHGWRAFRSGYD</sequence>
<dbReference type="Gene3D" id="3.10.490.10">
    <property type="entry name" value="Gamma-glutamyl cyclotransferase-like"/>
    <property type="match status" value="1"/>
</dbReference>
<dbReference type="AlphaFoldDB" id="A0A021VY50"/>
<dbReference type="EMBL" id="AXCW01000056">
    <property type="protein sequence ID" value="EYR63992.1"/>
    <property type="molecule type" value="Genomic_DNA"/>
</dbReference>
<organism evidence="3 4">
    <name type="scientific">Actinotalea ferrariae CF5-4</name>
    <dbReference type="NCBI Taxonomy" id="948458"/>
    <lineage>
        <taxon>Bacteria</taxon>
        <taxon>Bacillati</taxon>
        <taxon>Actinomycetota</taxon>
        <taxon>Actinomycetes</taxon>
        <taxon>Micrococcales</taxon>
        <taxon>Cellulomonadaceae</taxon>
        <taxon>Actinotalea</taxon>
    </lineage>
</organism>
<reference evidence="3 4" key="1">
    <citation type="submission" date="2014-01" db="EMBL/GenBank/DDBJ databases">
        <title>Actinotalea ferrariae CF5-4.</title>
        <authorList>
            <person name="Chen F."/>
            <person name="Li Y."/>
            <person name="Wang G."/>
        </authorList>
    </citation>
    <scope>NUCLEOTIDE SEQUENCE [LARGE SCALE GENOMIC DNA]</scope>
    <source>
        <strain evidence="3 4">CF5-4</strain>
    </source>
</reference>
<accession>A0A021VY50</accession>
<dbReference type="OrthoDB" id="182039at2"/>
<evidence type="ECO:0000313" key="4">
    <source>
        <dbReference type="Proteomes" id="UP000019753"/>
    </source>
</evidence>
<protein>
    <recommendedName>
        <fullName evidence="2">Allophanate hydrolase C-terminal domain-containing protein</fullName>
    </recommendedName>
</protein>
<feature type="region of interest" description="Disordered" evidence="1">
    <location>
        <begin position="1"/>
        <end position="20"/>
    </location>
</feature>
<keyword evidence="4" id="KW-1185">Reference proteome</keyword>